<dbReference type="GO" id="GO:0046872">
    <property type="term" value="F:metal ion binding"/>
    <property type="evidence" value="ECO:0007669"/>
    <property type="project" value="UniProtKB-KW"/>
</dbReference>
<dbReference type="Gene3D" id="3.10.180.10">
    <property type="entry name" value="2,3-Dihydroxybiphenyl 1,2-Dioxygenase, domain 1"/>
    <property type="match status" value="1"/>
</dbReference>
<dbReference type="Pfam" id="PF13669">
    <property type="entry name" value="Glyoxalase_4"/>
    <property type="match status" value="1"/>
</dbReference>
<dbReference type="PROSITE" id="PS51819">
    <property type="entry name" value="VOC"/>
    <property type="match status" value="1"/>
</dbReference>
<dbReference type="GO" id="GO:0004493">
    <property type="term" value="F:methylmalonyl-CoA epimerase activity"/>
    <property type="evidence" value="ECO:0007669"/>
    <property type="project" value="TreeGrafter"/>
</dbReference>
<evidence type="ECO:0000259" key="2">
    <source>
        <dbReference type="PROSITE" id="PS51819"/>
    </source>
</evidence>
<organism evidence="3 4">
    <name type="scientific">Devosia nanyangense</name>
    <dbReference type="NCBI Taxonomy" id="1228055"/>
    <lineage>
        <taxon>Bacteria</taxon>
        <taxon>Pseudomonadati</taxon>
        <taxon>Pseudomonadota</taxon>
        <taxon>Alphaproteobacteria</taxon>
        <taxon>Hyphomicrobiales</taxon>
        <taxon>Devosiaceae</taxon>
        <taxon>Devosia</taxon>
    </lineage>
</organism>
<proteinExistence type="predicted"/>
<dbReference type="EMBL" id="JACRAF010000023">
    <property type="protein sequence ID" value="MBI4921691.1"/>
    <property type="molecule type" value="Genomic_DNA"/>
</dbReference>
<dbReference type="InterPro" id="IPR029068">
    <property type="entry name" value="Glyas_Bleomycin-R_OHBP_Dase"/>
</dbReference>
<accession>A0A933L197</accession>
<dbReference type="InterPro" id="IPR037523">
    <property type="entry name" value="VOC_core"/>
</dbReference>
<feature type="domain" description="VOC" evidence="2">
    <location>
        <begin position="10"/>
        <end position="151"/>
    </location>
</feature>
<gene>
    <name evidence="3" type="ORF">HY834_08070</name>
</gene>
<comment type="caution">
    <text evidence="3">The sequence shown here is derived from an EMBL/GenBank/DDBJ whole genome shotgun (WGS) entry which is preliminary data.</text>
</comment>
<evidence type="ECO:0000256" key="1">
    <source>
        <dbReference type="ARBA" id="ARBA00022723"/>
    </source>
</evidence>
<dbReference type="PANTHER" id="PTHR43048">
    <property type="entry name" value="METHYLMALONYL-COA EPIMERASE"/>
    <property type="match status" value="1"/>
</dbReference>
<sequence length="161" mass="18063">MDKRLLDENAIMQICFVTDNLEASLAWFSDLTGMTPSHIGKAADHAEAQAIYHGKPAEVSCRLAIFSFDNIDVEFLEPGPERSAWRDLLEQKGPGVHHIAFKTRNLTKRGAYLSGKGLAELQRAEFDGGHGRYAYYDTTKALGIQIELLEWNDDREAQPKL</sequence>
<dbReference type="InterPro" id="IPR051785">
    <property type="entry name" value="MMCE/EMCE_epimerase"/>
</dbReference>
<protein>
    <submittedName>
        <fullName evidence="3">VOC family protein</fullName>
    </submittedName>
</protein>
<keyword evidence="1" id="KW-0479">Metal-binding</keyword>
<evidence type="ECO:0000313" key="4">
    <source>
        <dbReference type="Proteomes" id="UP000782610"/>
    </source>
</evidence>
<dbReference type="Proteomes" id="UP000782610">
    <property type="component" value="Unassembled WGS sequence"/>
</dbReference>
<dbReference type="PANTHER" id="PTHR43048:SF3">
    <property type="entry name" value="METHYLMALONYL-COA EPIMERASE, MITOCHONDRIAL"/>
    <property type="match status" value="1"/>
</dbReference>
<reference evidence="3" key="1">
    <citation type="submission" date="2020-07" db="EMBL/GenBank/DDBJ databases">
        <title>Huge and variable diversity of episymbiotic CPR bacteria and DPANN archaea in groundwater ecosystems.</title>
        <authorList>
            <person name="He C.Y."/>
            <person name="Keren R."/>
            <person name="Whittaker M."/>
            <person name="Farag I.F."/>
            <person name="Doudna J."/>
            <person name="Cate J.H.D."/>
            <person name="Banfield J.F."/>
        </authorList>
    </citation>
    <scope>NUCLEOTIDE SEQUENCE</scope>
    <source>
        <strain evidence="3">NC_groundwater_1586_Pr3_B-0.1um_66_15</strain>
    </source>
</reference>
<dbReference type="GO" id="GO:0046491">
    <property type="term" value="P:L-methylmalonyl-CoA metabolic process"/>
    <property type="evidence" value="ECO:0007669"/>
    <property type="project" value="TreeGrafter"/>
</dbReference>
<dbReference type="SUPFAM" id="SSF54593">
    <property type="entry name" value="Glyoxalase/Bleomycin resistance protein/Dihydroxybiphenyl dioxygenase"/>
    <property type="match status" value="1"/>
</dbReference>
<name>A0A933L197_9HYPH</name>
<dbReference type="AlphaFoldDB" id="A0A933L197"/>
<evidence type="ECO:0000313" key="3">
    <source>
        <dbReference type="EMBL" id="MBI4921691.1"/>
    </source>
</evidence>